<dbReference type="InterPro" id="IPR019045">
    <property type="entry name" value="Restrct_endonuc_II_HinfI"/>
</dbReference>
<gene>
    <name evidence="7" type="ORF">DSM107003_11120</name>
</gene>
<dbReference type="GO" id="GO:0009307">
    <property type="term" value="P:DNA restriction-modification system"/>
    <property type="evidence" value="ECO:0007669"/>
    <property type="project" value="InterPro"/>
</dbReference>
<name>A0A433UZ26_ANAVA</name>
<dbReference type="RefSeq" id="WP_127052665.1">
    <property type="nucleotide sequence ID" value="NZ_RSCM01000002.1"/>
</dbReference>
<keyword evidence="1" id="KW-0540">Nuclease</keyword>
<dbReference type="AlphaFoldDB" id="A0A433UZ26"/>
<accession>A0A433UZ26</accession>
<reference evidence="7 8" key="1">
    <citation type="journal article" date="2019" name="Genome Biol. Evol.">
        <title>Day and night: Metabolic profiles and evolutionary relationships of six axenic non-marine cyanobacteria.</title>
        <authorList>
            <person name="Will S.E."/>
            <person name="Henke P."/>
            <person name="Boedeker C."/>
            <person name="Huang S."/>
            <person name="Brinkmann H."/>
            <person name="Rohde M."/>
            <person name="Jarek M."/>
            <person name="Friedl T."/>
            <person name="Seufert S."/>
            <person name="Schumacher M."/>
            <person name="Overmann J."/>
            <person name="Neumann-Schaal M."/>
            <person name="Petersen J."/>
        </authorList>
    </citation>
    <scope>NUCLEOTIDE SEQUENCE [LARGE SCALE GENOMIC DNA]</scope>
    <source>
        <strain evidence="7 8">SAG 1403-4b</strain>
    </source>
</reference>
<evidence type="ECO:0000256" key="6">
    <source>
        <dbReference type="ARBA" id="ARBA00093790"/>
    </source>
</evidence>
<dbReference type="EMBL" id="RSCM01000002">
    <property type="protein sequence ID" value="RUS99093.1"/>
    <property type="molecule type" value="Genomic_DNA"/>
</dbReference>
<dbReference type="GO" id="GO:0003677">
    <property type="term" value="F:DNA binding"/>
    <property type="evidence" value="ECO:0007669"/>
    <property type="project" value="InterPro"/>
</dbReference>
<dbReference type="EC" id="3.1.21.4" evidence="6"/>
<protein>
    <recommendedName>
        <fullName evidence="6">type II site-specific deoxyribonuclease</fullName>
        <ecNumber evidence="6">3.1.21.4</ecNumber>
    </recommendedName>
</protein>
<dbReference type="Pfam" id="PF09520">
    <property type="entry name" value="RE_TdeIII"/>
    <property type="match status" value="1"/>
</dbReference>
<organism evidence="7 8">
    <name type="scientific">Trichormus variabilis SAG 1403-4b</name>
    <dbReference type="NCBI Taxonomy" id="447716"/>
    <lineage>
        <taxon>Bacteria</taxon>
        <taxon>Bacillati</taxon>
        <taxon>Cyanobacteriota</taxon>
        <taxon>Cyanophyceae</taxon>
        <taxon>Nostocales</taxon>
        <taxon>Nostocaceae</taxon>
        <taxon>Trichormus</taxon>
    </lineage>
</organism>
<proteinExistence type="predicted"/>
<comment type="catalytic activity">
    <reaction evidence="5">
        <text>Endonucleolytic cleavage of DNA to give specific double-stranded fragments with terminal 5'-phosphates.</text>
        <dbReference type="EC" id="3.1.21.4"/>
    </reaction>
</comment>
<keyword evidence="3 7" id="KW-0255">Endonuclease</keyword>
<dbReference type="GO" id="GO:0009036">
    <property type="term" value="F:type II site-specific deoxyribonuclease activity"/>
    <property type="evidence" value="ECO:0007669"/>
    <property type="project" value="InterPro"/>
</dbReference>
<evidence type="ECO:0000256" key="3">
    <source>
        <dbReference type="ARBA" id="ARBA00022759"/>
    </source>
</evidence>
<keyword evidence="8" id="KW-1185">Reference proteome</keyword>
<evidence type="ECO:0000313" key="7">
    <source>
        <dbReference type="EMBL" id="RUS99093.1"/>
    </source>
</evidence>
<evidence type="ECO:0000256" key="5">
    <source>
        <dbReference type="ARBA" id="ARBA00093760"/>
    </source>
</evidence>
<dbReference type="Proteomes" id="UP000276103">
    <property type="component" value="Unassembled WGS sequence"/>
</dbReference>
<comment type="caution">
    <text evidence="7">The sequence shown here is derived from an EMBL/GenBank/DDBJ whole genome shotgun (WGS) entry which is preliminary data.</text>
</comment>
<keyword evidence="2" id="KW-0680">Restriction system</keyword>
<evidence type="ECO:0000313" key="8">
    <source>
        <dbReference type="Proteomes" id="UP000276103"/>
    </source>
</evidence>
<sequence length="266" mass="30917">MDDSTKQIIKENLKKSIRNFFKGKKIENYQVLDDIFPKERRIRSLIGGLETSLGTTCWEPIAKTLAELNGFEIITEKILRPQPFPKELDIELNNLIAERENKYNGNIICTQECIQRLKQAAVKINPEEIIKYTSPPSGTGVDIHFSKNCIEYVFDIKTTQPNQGGFKGFNKQILEWYAYRFSKNPDANLEARIAIPFNPFKKSWYEKQKSMLSSSPLDITQDIWVENEFWDFCSGNENTFEDLQSLFVELGQENFAAEFHDIFYPN</sequence>
<keyword evidence="4" id="KW-0378">Hydrolase</keyword>
<evidence type="ECO:0000256" key="2">
    <source>
        <dbReference type="ARBA" id="ARBA00022747"/>
    </source>
</evidence>
<dbReference type="OrthoDB" id="9811075at2"/>
<evidence type="ECO:0000256" key="1">
    <source>
        <dbReference type="ARBA" id="ARBA00022722"/>
    </source>
</evidence>
<evidence type="ECO:0000256" key="4">
    <source>
        <dbReference type="ARBA" id="ARBA00022801"/>
    </source>
</evidence>